<dbReference type="InterPro" id="IPR000182">
    <property type="entry name" value="GNAT_dom"/>
</dbReference>
<dbReference type="InterPro" id="IPR016181">
    <property type="entry name" value="Acyl_CoA_acyltransferase"/>
</dbReference>
<name>A0ABX7N143_9BACT</name>
<dbReference type="RefSeq" id="WP_206713190.1">
    <property type="nucleotide sequence ID" value="NZ_CP071091.1"/>
</dbReference>
<feature type="domain" description="N-acetyltransferase" evidence="1">
    <location>
        <begin position="2"/>
        <end position="168"/>
    </location>
</feature>
<dbReference type="EMBL" id="CP071091">
    <property type="protein sequence ID" value="QSQ11437.1"/>
    <property type="molecule type" value="Genomic_DNA"/>
</dbReference>
<accession>A0ABX7N143</accession>
<dbReference type="CDD" id="cd04301">
    <property type="entry name" value="NAT_SF"/>
    <property type="match status" value="1"/>
</dbReference>
<dbReference type="PROSITE" id="PS51186">
    <property type="entry name" value="GNAT"/>
    <property type="match status" value="1"/>
</dbReference>
<evidence type="ECO:0000313" key="3">
    <source>
        <dbReference type="Proteomes" id="UP000663090"/>
    </source>
</evidence>
<evidence type="ECO:0000259" key="1">
    <source>
        <dbReference type="PROSITE" id="PS51186"/>
    </source>
</evidence>
<evidence type="ECO:0000313" key="2">
    <source>
        <dbReference type="EMBL" id="QSQ11437.1"/>
    </source>
</evidence>
<sequence length="349" mass="38798">MVEVRLFEGDAVDASRFVNRVWGEYYGAQGPLTDFQPRLLDWVLFGNSLAPREYRLAAYAKGQLAGLFLAEPMKLRLGDRDVDATYGSWFSVDPSFRGMGVGQKLAEAMSLRQRERGAALMLACLADGSAGERFWTKTPGTRTFDPLGLWLHVFDAAAVARWAATRAERALFSLLRPWLRGEMAPVDMEGIRPYRPGDLAACMSLVQGMMRPVSLGYTYTVERLAQQLLYRDMPHTLVLERDGVVRGLVNYYTLQMNARGPLTVALVDLLTFHESVSSADRKRLLRASMKDMMAQGASCASMLRSPCVASTLMLGAGWVPWSGGMRLGCLLSSPDVEWPSSPRVFTHLR</sequence>
<dbReference type="Gene3D" id="3.40.630.170">
    <property type="match status" value="1"/>
</dbReference>
<dbReference type="SUPFAM" id="SSF55729">
    <property type="entry name" value="Acyl-CoA N-acyltransferases (Nat)"/>
    <property type="match status" value="2"/>
</dbReference>
<gene>
    <name evidence="2" type="ORF">JY572_23855</name>
</gene>
<organism evidence="2 3">
    <name type="scientific">Myxococcus landrumensis</name>
    <dbReference type="NCBI Taxonomy" id="2813577"/>
    <lineage>
        <taxon>Bacteria</taxon>
        <taxon>Pseudomonadati</taxon>
        <taxon>Myxococcota</taxon>
        <taxon>Myxococcia</taxon>
        <taxon>Myxococcales</taxon>
        <taxon>Cystobacterineae</taxon>
        <taxon>Myxococcaceae</taxon>
        <taxon>Myxococcus</taxon>
    </lineage>
</organism>
<dbReference type="Proteomes" id="UP000663090">
    <property type="component" value="Chromosome"/>
</dbReference>
<proteinExistence type="predicted"/>
<dbReference type="Pfam" id="PF00583">
    <property type="entry name" value="Acetyltransf_1"/>
    <property type="match status" value="1"/>
</dbReference>
<keyword evidence="3" id="KW-1185">Reference proteome</keyword>
<reference evidence="2 3" key="1">
    <citation type="submission" date="2021-02" db="EMBL/GenBank/DDBJ databases">
        <title>De Novo genome assembly of isolated myxobacteria.</title>
        <authorList>
            <person name="Stevens D.C."/>
        </authorList>
    </citation>
    <scope>NUCLEOTIDE SEQUENCE [LARGE SCALE GENOMIC DNA]</scope>
    <source>
        <strain evidence="2 3">SCHIC003</strain>
    </source>
</reference>
<protein>
    <submittedName>
        <fullName evidence="2">GNAT family N-acetyltransferase</fullName>
    </submittedName>
</protein>